<dbReference type="EMBL" id="FZPA01000007">
    <property type="protein sequence ID" value="SNS91942.1"/>
    <property type="molecule type" value="Genomic_DNA"/>
</dbReference>
<accession>A0A239IET8</accession>
<dbReference type="GO" id="GO:0033014">
    <property type="term" value="P:tetrapyrrole biosynthetic process"/>
    <property type="evidence" value="ECO:0007669"/>
    <property type="project" value="InterPro"/>
</dbReference>
<reference evidence="2 3" key="1">
    <citation type="submission" date="2017-06" db="EMBL/GenBank/DDBJ databases">
        <authorList>
            <person name="Kim H.J."/>
            <person name="Triplett B.A."/>
        </authorList>
    </citation>
    <scope>NUCLEOTIDE SEQUENCE [LARGE SCALE GENOMIC DNA]</scope>
    <source>
        <strain evidence="2 3">DS15</strain>
    </source>
</reference>
<dbReference type="InterPro" id="IPR003754">
    <property type="entry name" value="4pyrrol_synth_uPrphyn_synth"/>
</dbReference>
<feature type="domain" description="Tetrapyrrole biosynthesis uroporphyrinogen III synthase" evidence="1">
    <location>
        <begin position="19"/>
        <end position="218"/>
    </location>
</feature>
<evidence type="ECO:0000313" key="3">
    <source>
        <dbReference type="Proteomes" id="UP000198339"/>
    </source>
</evidence>
<name>A0A239IET8_9SPHN</name>
<dbReference type="AlphaFoldDB" id="A0A239IET8"/>
<dbReference type="Pfam" id="PF02602">
    <property type="entry name" value="HEM4"/>
    <property type="match status" value="1"/>
</dbReference>
<dbReference type="OrthoDB" id="7424801at2"/>
<dbReference type="InterPro" id="IPR036108">
    <property type="entry name" value="4pyrrol_syn_uPrphyn_synt_sf"/>
</dbReference>
<evidence type="ECO:0000259" key="1">
    <source>
        <dbReference type="Pfam" id="PF02602"/>
    </source>
</evidence>
<dbReference type="SUPFAM" id="SSF69618">
    <property type="entry name" value="HemD-like"/>
    <property type="match status" value="1"/>
</dbReference>
<evidence type="ECO:0000313" key="2">
    <source>
        <dbReference type="EMBL" id="SNS91942.1"/>
    </source>
</evidence>
<organism evidence="2 3">
    <name type="scientific">Sphingopyxis indica</name>
    <dbReference type="NCBI Taxonomy" id="436663"/>
    <lineage>
        <taxon>Bacteria</taxon>
        <taxon>Pseudomonadati</taxon>
        <taxon>Pseudomonadota</taxon>
        <taxon>Alphaproteobacteria</taxon>
        <taxon>Sphingomonadales</taxon>
        <taxon>Sphingomonadaceae</taxon>
        <taxon>Sphingopyxis</taxon>
    </lineage>
</organism>
<dbReference type="RefSeq" id="WP_089216092.1">
    <property type="nucleotide sequence ID" value="NZ_FZPA01000007.1"/>
</dbReference>
<dbReference type="Gene3D" id="3.40.50.10090">
    <property type="match status" value="2"/>
</dbReference>
<dbReference type="Proteomes" id="UP000198339">
    <property type="component" value="Unassembled WGS sequence"/>
</dbReference>
<sequence>MSARLPLIVTRADPGGAATAARAAAMGLDVRHLPLFAAHALPWTVPDPGDFDALLLTSARAVELAGPGLARLAGLPVHAVGAATAAAAAEAAGLTIEAVGDRDVQSLLDAMTSQGIARILWLCGQDRSAFDARGAALVPLACYAVDAVPPPPGWAEAIATPAVLLAHSVRGARRLAELIPAGRGRLALAAISAGVAAAAGEGWAAVAVAERPDDAALLAEAHALCHKGRQMGSFER</sequence>
<dbReference type="GO" id="GO:0004852">
    <property type="term" value="F:uroporphyrinogen-III synthase activity"/>
    <property type="evidence" value="ECO:0007669"/>
    <property type="project" value="InterPro"/>
</dbReference>
<proteinExistence type="predicted"/>
<gene>
    <name evidence="2" type="ORF">SAMN06295955_107168</name>
</gene>
<keyword evidence="3" id="KW-1185">Reference proteome</keyword>
<protein>
    <submittedName>
        <fullName evidence="2">Uroporphyrinogen-III synthase</fullName>
    </submittedName>
</protein>